<evidence type="ECO:0000313" key="3">
    <source>
        <dbReference type="EMBL" id="NOL60244.1"/>
    </source>
</evidence>
<feature type="transmembrane region" description="Helical" evidence="2">
    <location>
        <begin position="17"/>
        <end position="40"/>
    </location>
</feature>
<evidence type="ECO:0000256" key="2">
    <source>
        <dbReference type="SAM" id="Phobius"/>
    </source>
</evidence>
<keyword evidence="2" id="KW-0812">Transmembrane</keyword>
<feature type="transmembrane region" description="Helical" evidence="2">
    <location>
        <begin position="110"/>
        <end position="131"/>
    </location>
</feature>
<feature type="region of interest" description="Disordered" evidence="1">
    <location>
        <begin position="154"/>
        <end position="181"/>
    </location>
</feature>
<organism evidence="3 4">
    <name type="scientific">Ferroplasma acidiphilum</name>
    <dbReference type="NCBI Taxonomy" id="74969"/>
    <lineage>
        <taxon>Archaea</taxon>
        <taxon>Methanobacteriati</taxon>
        <taxon>Thermoplasmatota</taxon>
        <taxon>Thermoplasmata</taxon>
        <taxon>Thermoplasmatales</taxon>
        <taxon>Ferroplasmaceae</taxon>
        <taxon>Ferroplasma</taxon>
    </lineage>
</organism>
<dbReference type="AlphaFoldDB" id="A0A7K4FMH6"/>
<sequence>MNKPLIAKQKYRLNRRLVIFALIFTFFTFITALLHQLSMWNTLPQETFIPNWLFYPLVVSFAIAFVDMILWFGFLLFIEFLGIMAVVYVFSFTHLYSFDYIRRQFGNNTFTAVFSAILLVIDVIWYFNLFAPIHALLTRTYFSTPYTRAQKKYEKTFNSNKKEPNSEEQKHKEPEREADNTILHTKEELGRLLNLWQQKYSQATTDEERKMANEMILKYTIELEKLKVKNGTTPERAKLTTGGDNE</sequence>
<keyword evidence="2" id="KW-1133">Transmembrane helix</keyword>
<evidence type="ECO:0000313" key="4">
    <source>
        <dbReference type="Proteomes" id="UP000546917"/>
    </source>
</evidence>
<proteinExistence type="predicted"/>
<protein>
    <recommendedName>
        <fullName evidence="5">Multipass membrane protein</fullName>
    </recommendedName>
</protein>
<feature type="transmembrane region" description="Helical" evidence="2">
    <location>
        <begin position="52"/>
        <end position="73"/>
    </location>
</feature>
<comment type="caution">
    <text evidence="3">The sequence shown here is derived from an EMBL/GenBank/DDBJ whole genome shotgun (WGS) entry which is preliminary data.</text>
</comment>
<name>A0A7K4FMH6_9ARCH</name>
<dbReference type="RefSeq" id="WP_171481616.1">
    <property type="nucleotide sequence ID" value="NZ_JABGBP010000177.1"/>
</dbReference>
<reference evidence="3 4" key="1">
    <citation type="submission" date="2020-05" db="EMBL/GenBank/DDBJ databases">
        <authorList>
            <person name="Zhang R."/>
        </authorList>
    </citation>
    <scope>NUCLEOTIDE SEQUENCE [LARGE SCALE GENOMIC DNA]</scope>
    <source>
        <strain evidence="3 4">DSM 28986</strain>
    </source>
</reference>
<gene>
    <name evidence="3" type="ORF">HLB00_05270</name>
</gene>
<keyword evidence="2" id="KW-0472">Membrane</keyword>
<evidence type="ECO:0008006" key="5">
    <source>
        <dbReference type="Google" id="ProtNLM"/>
    </source>
</evidence>
<dbReference type="EMBL" id="JABGBP010000177">
    <property type="protein sequence ID" value="NOL60244.1"/>
    <property type="molecule type" value="Genomic_DNA"/>
</dbReference>
<feature type="transmembrane region" description="Helical" evidence="2">
    <location>
        <begin position="80"/>
        <end position="98"/>
    </location>
</feature>
<accession>A0A7K4FMH6</accession>
<evidence type="ECO:0000256" key="1">
    <source>
        <dbReference type="SAM" id="MobiDB-lite"/>
    </source>
</evidence>
<dbReference type="Proteomes" id="UP000546917">
    <property type="component" value="Unassembled WGS sequence"/>
</dbReference>